<dbReference type="GO" id="GO:0006397">
    <property type="term" value="P:mRNA processing"/>
    <property type="evidence" value="ECO:0007669"/>
    <property type="project" value="InterPro"/>
</dbReference>
<evidence type="ECO:0000259" key="1">
    <source>
        <dbReference type="Pfam" id="PF01348"/>
    </source>
</evidence>
<dbReference type="GO" id="GO:0003964">
    <property type="term" value="F:RNA-directed DNA polymerase activity"/>
    <property type="evidence" value="ECO:0007669"/>
    <property type="project" value="TreeGrafter"/>
</dbReference>
<dbReference type="Pfam" id="PF01348">
    <property type="entry name" value="Intron_maturas2"/>
    <property type="match status" value="1"/>
</dbReference>
<gene>
    <name evidence="2" type="ORF">K8V30_03905</name>
</gene>
<evidence type="ECO:0000313" key="3">
    <source>
        <dbReference type="Proteomes" id="UP000700212"/>
    </source>
</evidence>
<dbReference type="AlphaFoldDB" id="A0A921T596"/>
<name>A0A921T596_9BACL</name>
<feature type="domain" description="Domain X" evidence="1">
    <location>
        <begin position="257"/>
        <end position="340"/>
    </location>
</feature>
<dbReference type="EMBL" id="DYTV01000051">
    <property type="protein sequence ID" value="HJH10834.1"/>
    <property type="molecule type" value="Genomic_DNA"/>
</dbReference>
<sequence>MQSSEVVLHNLSKQAVKQDHTFHKIYRHLYNVDFYQATLTVKQMDNLIAMLRDESYQPLCDEVLDDALNEALTQLLQAIYQPAASKVSHMGATSRQTKFRYIKQNFTQATWLLSGAIRPLDDALHHTLIDWLTLRIKDQKMIRLLWKLRKSYESKKGSFQSLLQQLNFYSFDARVKSNAEITAYVRHKGDYLLAVTGHKKNAQAVHQCLVKEGASICTIKHSKQGVPFLQHHIRVRKRATCDTPRVQLLIPKGTIEKIIVQQRIVKDINAKSWVPLHRTTLVTAPADVIVKTYNEQLRKWYRTYQYADNVTPKMQQLHYMMEYSCLKTLANKYKTTVSKIKTMYREGKTWGVPNGTGTARVYFYNEGYARKSVFNNG</sequence>
<dbReference type="Proteomes" id="UP000700212">
    <property type="component" value="Unassembled WGS sequence"/>
</dbReference>
<accession>A0A921T596</accession>
<comment type="caution">
    <text evidence="2">The sequence shown here is derived from an EMBL/GenBank/DDBJ whole genome shotgun (WGS) entry which is preliminary data.</text>
</comment>
<dbReference type="GO" id="GO:0005737">
    <property type="term" value="C:cytoplasm"/>
    <property type="evidence" value="ECO:0007669"/>
    <property type="project" value="UniProtKB-ARBA"/>
</dbReference>
<dbReference type="PANTHER" id="PTHR33642:SF4">
    <property type="entry name" value="COX1_OXI3 INTRON 1 PROTEIN-RELATED"/>
    <property type="match status" value="1"/>
</dbReference>
<dbReference type="GO" id="GO:0006315">
    <property type="term" value="P:homing of group II introns"/>
    <property type="evidence" value="ECO:0007669"/>
    <property type="project" value="TreeGrafter"/>
</dbReference>
<dbReference type="InterPro" id="IPR024937">
    <property type="entry name" value="Domain_X"/>
</dbReference>
<dbReference type="PANTHER" id="PTHR33642">
    <property type="entry name" value="COX1/OXI3 INTRON 1 PROTEIN-RELATED"/>
    <property type="match status" value="1"/>
</dbReference>
<reference evidence="2" key="2">
    <citation type="submission" date="2021-09" db="EMBL/GenBank/DDBJ databases">
        <authorList>
            <person name="Gilroy R."/>
        </authorList>
    </citation>
    <scope>NUCLEOTIDE SEQUENCE</scope>
    <source>
        <strain evidence="2">CHK160-4876</strain>
    </source>
</reference>
<evidence type="ECO:0000313" key="2">
    <source>
        <dbReference type="EMBL" id="HJH10834.1"/>
    </source>
</evidence>
<reference evidence="2" key="1">
    <citation type="journal article" date="2021" name="PeerJ">
        <title>Extensive microbial diversity within the chicken gut microbiome revealed by metagenomics and culture.</title>
        <authorList>
            <person name="Gilroy R."/>
            <person name="Ravi A."/>
            <person name="Getino M."/>
            <person name="Pursley I."/>
            <person name="Horton D.L."/>
            <person name="Alikhan N.F."/>
            <person name="Baker D."/>
            <person name="Gharbi K."/>
            <person name="Hall N."/>
            <person name="Watson M."/>
            <person name="Adriaenssens E.M."/>
            <person name="Foster-Nyarko E."/>
            <person name="Jarju S."/>
            <person name="Secka A."/>
            <person name="Antonio M."/>
            <person name="Oren A."/>
            <person name="Chaudhuri R.R."/>
            <person name="La Ragione R."/>
            <person name="Hildebrand F."/>
            <person name="Pallen M.J."/>
        </authorList>
    </citation>
    <scope>NUCLEOTIDE SEQUENCE</scope>
    <source>
        <strain evidence="2">CHK160-4876</strain>
    </source>
</reference>
<organism evidence="2 3">
    <name type="scientific">Metalysinibacillus jejuensis</name>
    <dbReference type="NCBI Taxonomy" id="914327"/>
    <lineage>
        <taxon>Bacteria</taxon>
        <taxon>Bacillati</taxon>
        <taxon>Bacillota</taxon>
        <taxon>Bacilli</taxon>
        <taxon>Bacillales</taxon>
        <taxon>Caryophanaceae</taxon>
        <taxon>Metalysinibacillus</taxon>
    </lineage>
</organism>
<proteinExistence type="predicted"/>
<protein>
    <recommendedName>
        <fullName evidence="1">Domain X domain-containing protein</fullName>
    </recommendedName>
</protein>